<dbReference type="RefSeq" id="XP_064701072.1">
    <property type="nucleotide sequence ID" value="XM_064852847.1"/>
</dbReference>
<evidence type="ECO:0000313" key="3">
    <source>
        <dbReference type="Proteomes" id="UP001358417"/>
    </source>
</evidence>
<dbReference type="Proteomes" id="UP001358417">
    <property type="component" value="Unassembled WGS sequence"/>
</dbReference>
<organism evidence="2 3">
    <name type="scientific">Exophiala bonariae</name>
    <dbReference type="NCBI Taxonomy" id="1690606"/>
    <lineage>
        <taxon>Eukaryota</taxon>
        <taxon>Fungi</taxon>
        <taxon>Dikarya</taxon>
        <taxon>Ascomycota</taxon>
        <taxon>Pezizomycotina</taxon>
        <taxon>Eurotiomycetes</taxon>
        <taxon>Chaetothyriomycetidae</taxon>
        <taxon>Chaetothyriales</taxon>
        <taxon>Herpotrichiellaceae</taxon>
        <taxon>Exophiala</taxon>
    </lineage>
</organism>
<dbReference type="EMBL" id="JAVRRD010000037">
    <property type="protein sequence ID" value="KAK5045443.1"/>
    <property type="molecule type" value="Genomic_DNA"/>
</dbReference>
<reference evidence="2 3" key="1">
    <citation type="submission" date="2023-08" db="EMBL/GenBank/DDBJ databases">
        <title>Black Yeasts Isolated from many extreme environments.</title>
        <authorList>
            <person name="Coleine C."/>
            <person name="Stajich J.E."/>
            <person name="Selbmann L."/>
        </authorList>
    </citation>
    <scope>NUCLEOTIDE SEQUENCE [LARGE SCALE GENOMIC DNA]</scope>
    <source>
        <strain evidence="2 3">CCFEE 5792</strain>
    </source>
</reference>
<name>A0AAV9MXW2_9EURO</name>
<protein>
    <submittedName>
        <fullName evidence="2">Uncharacterized protein</fullName>
    </submittedName>
</protein>
<sequence>MSSNVSPDQATPGVPSSRPLSINHPDPETLRDIIANDHFGGEMPPSVVEAWVMALQPGSRVPLPPNVKGFYGGDLRASMPIEIARGSYKFITHETADKEKIAKYSGRMLMALSIVDLDKVSREDPTTGVLILWHKTLALVRLPDAAGELLQTFKQYEELRPKSSLPDSKLPLPDRLKARLLNIAGELGNSAATQLLSTWQ</sequence>
<dbReference type="GeneID" id="89977466"/>
<evidence type="ECO:0000313" key="2">
    <source>
        <dbReference type="EMBL" id="KAK5045443.1"/>
    </source>
</evidence>
<gene>
    <name evidence="2" type="ORF">LTR84_009307</name>
</gene>
<proteinExistence type="predicted"/>
<dbReference type="AlphaFoldDB" id="A0AAV9MXW2"/>
<comment type="caution">
    <text evidence="2">The sequence shown here is derived from an EMBL/GenBank/DDBJ whole genome shotgun (WGS) entry which is preliminary data.</text>
</comment>
<feature type="region of interest" description="Disordered" evidence="1">
    <location>
        <begin position="1"/>
        <end position="27"/>
    </location>
</feature>
<evidence type="ECO:0000256" key="1">
    <source>
        <dbReference type="SAM" id="MobiDB-lite"/>
    </source>
</evidence>
<accession>A0AAV9MXW2</accession>
<keyword evidence="3" id="KW-1185">Reference proteome</keyword>